<evidence type="ECO:0000313" key="9">
    <source>
        <dbReference type="EMBL" id="MBB6454307.1"/>
    </source>
</evidence>
<keyword evidence="3 7" id="KW-0227">DNA damage</keyword>
<evidence type="ECO:0000259" key="8">
    <source>
        <dbReference type="Pfam" id="PF11967"/>
    </source>
</evidence>
<evidence type="ECO:0000256" key="1">
    <source>
        <dbReference type="ARBA" id="ARBA00007452"/>
    </source>
</evidence>
<dbReference type="SUPFAM" id="SSF50249">
    <property type="entry name" value="Nucleic acid-binding proteins"/>
    <property type="match status" value="1"/>
</dbReference>
<keyword evidence="5 7" id="KW-0234">DNA repair</keyword>
<dbReference type="Gene3D" id="2.40.50.140">
    <property type="entry name" value="Nucleic acid-binding proteins"/>
    <property type="match status" value="1"/>
</dbReference>
<dbReference type="EMBL" id="JACHGH010000008">
    <property type="protein sequence ID" value="MBB6454307.1"/>
    <property type="molecule type" value="Genomic_DNA"/>
</dbReference>
<dbReference type="GO" id="GO:0006302">
    <property type="term" value="P:double-strand break repair"/>
    <property type="evidence" value="ECO:0007669"/>
    <property type="project" value="TreeGrafter"/>
</dbReference>
<accession>A0A841Q7L5</accession>
<dbReference type="Gene3D" id="1.20.1440.120">
    <property type="entry name" value="Recombination protein O, C-terminal domain"/>
    <property type="match status" value="1"/>
</dbReference>
<dbReference type="Pfam" id="PF02565">
    <property type="entry name" value="RecO_C"/>
    <property type="match status" value="1"/>
</dbReference>
<sequence length="252" mass="29215">MEKVEGIILKTRDYGETHKIISLFTKEKGKIGVIARGAKKPRSRMAALTQPFVYGTFLIQPSKNLGTLYQGEVIDSMRKIKEDIVKTAYAAYLAELTDKVLENHVPDSFLWEQFLHTLERMETEEHPEIISMIYELKIFQKGGFAPELRHCVSCGREDNITHFSVVEGGFLCASCHQLDSSATFLNERLFNILRTIRFSKVENIGKVSMKEDNKIKLRILLNDYYDRYGGFYLKSRKFLQHLDMFQIKNEDE</sequence>
<dbReference type="GO" id="GO:0043590">
    <property type="term" value="C:bacterial nucleoid"/>
    <property type="evidence" value="ECO:0007669"/>
    <property type="project" value="TreeGrafter"/>
</dbReference>
<evidence type="ECO:0000256" key="6">
    <source>
        <dbReference type="ARBA" id="ARBA00033409"/>
    </source>
</evidence>
<evidence type="ECO:0000256" key="7">
    <source>
        <dbReference type="HAMAP-Rule" id="MF_00201"/>
    </source>
</evidence>
<evidence type="ECO:0000256" key="4">
    <source>
        <dbReference type="ARBA" id="ARBA00023172"/>
    </source>
</evidence>
<dbReference type="AlphaFoldDB" id="A0A841Q7L5"/>
<name>A0A841Q7L5_9BACI</name>
<reference evidence="9 10" key="1">
    <citation type="submission" date="2020-08" db="EMBL/GenBank/DDBJ databases">
        <title>Genomic Encyclopedia of Type Strains, Phase IV (KMG-IV): sequencing the most valuable type-strain genomes for metagenomic binning, comparative biology and taxonomic classification.</title>
        <authorList>
            <person name="Goeker M."/>
        </authorList>
    </citation>
    <scope>NUCLEOTIDE SEQUENCE [LARGE SCALE GENOMIC DNA]</scope>
    <source>
        <strain evidence="9 10">DSM 19612</strain>
    </source>
</reference>
<proteinExistence type="inferred from homology"/>
<dbReference type="HAMAP" id="MF_00201">
    <property type="entry name" value="RecO"/>
    <property type="match status" value="1"/>
</dbReference>
<keyword evidence="10" id="KW-1185">Reference proteome</keyword>
<protein>
    <recommendedName>
        <fullName evidence="2 7">DNA repair protein RecO</fullName>
    </recommendedName>
    <alternativeName>
        <fullName evidence="6 7">Recombination protein O</fullName>
    </alternativeName>
</protein>
<dbReference type="InterPro" id="IPR003717">
    <property type="entry name" value="RecO"/>
</dbReference>
<dbReference type="NCBIfam" id="TIGR00613">
    <property type="entry name" value="reco"/>
    <property type="match status" value="1"/>
</dbReference>
<dbReference type="Pfam" id="PF11967">
    <property type="entry name" value="RecO_N"/>
    <property type="match status" value="1"/>
</dbReference>
<gene>
    <name evidence="7" type="primary">recO</name>
    <name evidence="9" type="ORF">HNQ94_002782</name>
</gene>
<dbReference type="InterPro" id="IPR042242">
    <property type="entry name" value="RecO_C"/>
</dbReference>
<dbReference type="InterPro" id="IPR037278">
    <property type="entry name" value="ARFGAP/RecO"/>
</dbReference>
<evidence type="ECO:0000256" key="2">
    <source>
        <dbReference type="ARBA" id="ARBA00021310"/>
    </source>
</evidence>
<dbReference type="PANTHER" id="PTHR33991">
    <property type="entry name" value="DNA REPAIR PROTEIN RECO"/>
    <property type="match status" value="1"/>
</dbReference>
<organism evidence="9 10">
    <name type="scientific">Salirhabdus euzebyi</name>
    <dbReference type="NCBI Taxonomy" id="394506"/>
    <lineage>
        <taxon>Bacteria</taxon>
        <taxon>Bacillati</taxon>
        <taxon>Bacillota</taxon>
        <taxon>Bacilli</taxon>
        <taxon>Bacillales</taxon>
        <taxon>Bacillaceae</taxon>
        <taxon>Salirhabdus</taxon>
    </lineage>
</organism>
<evidence type="ECO:0000313" key="10">
    <source>
        <dbReference type="Proteomes" id="UP000581688"/>
    </source>
</evidence>
<dbReference type="InterPro" id="IPR012340">
    <property type="entry name" value="NA-bd_OB-fold"/>
</dbReference>
<dbReference type="InterPro" id="IPR022572">
    <property type="entry name" value="DNA_rep/recomb_RecO_N"/>
</dbReference>
<dbReference type="PANTHER" id="PTHR33991:SF1">
    <property type="entry name" value="DNA REPAIR PROTEIN RECO"/>
    <property type="match status" value="1"/>
</dbReference>
<evidence type="ECO:0000256" key="3">
    <source>
        <dbReference type="ARBA" id="ARBA00022763"/>
    </source>
</evidence>
<comment type="similarity">
    <text evidence="1 7">Belongs to the RecO family.</text>
</comment>
<comment type="caution">
    <text evidence="9">The sequence shown here is derived from an EMBL/GenBank/DDBJ whole genome shotgun (WGS) entry which is preliminary data.</text>
</comment>
<dbReference type="GO" id="GO:0006310">
    <property type="term" value="P:DNA recombination"/>
    <property type="evidence" value="ECO:0007669"/>
    <property type="project" value="UniProtKB-UniRule"/>
</dbReference>
<keyword evidence="4 7" id="KW-0233">DNA recombination</keyword>
<dbReference type="SUPFAM" id="SSF57863">
    <property type="entry name" value="ArfGap/RecO-like zinc finger"/>
    <property type="match status" value="1"/>
</dbReference>
<evidence type="ECO:0000256" key="5">
    <source>
        <dbReference type="ARBA" id="ARBA00023204"/>
    </source>
</evidence>
<feature type="domain" description="DNA replication/recombination mediator RecO N-terminal" evidence="8">
    <location>
        <begin position="3"/>
        <end position="76"/>
    </location>
</feature>
<comment type="function">
    <text evidence="7">Involved in DNA repair and RecF pathway recombination.</text>
</comment>
<dbReference type="Proteomes" id="UP000581688">
    <property type="component" value="Unassembled WGS sequence"/>
</dbReference>
<dbReference type="RefSeq" id="WP_174494632.1">
    <property type="nucleotide sequence ID" value="NZ_CADDWK010000001.1"/>
</dbReference>